<evidence type="ECO:0000256" key="1">
    <source>
        <dbReference type="ARBA" id="ARBA00009727"/>
    </source>
</evidence>
<dbReference type="GO" id="GO:0005789">
    <property type="term" value="C:endoplasmic reticulum membrane"/>
    <property type="evidence" value="ECO:0007669"/>
    <property type="project" value="UniProtKB-SubCell"/>
</dbReference>
<dbReference type="PANTHER" id="PTHR14083:SF0">
    <property type="entry name" value="YIP1D-INTERACTING FACTOR 1, ISOFORM C"/>
    <property type="match status" value="1"/>
</dbReference>
<feature type="transmembrane region" description="Helical" evidence="9">
    <location>
        <begin position="221"/>
        <end position="238"/>
    </location>
</feature>
<dbReference type="Pfam" id="PF03878">
    <property type="entry name" value="YIF1"/>
    <property type="match status" value="1"/>
</dbReference>
<dbReference type="GO" id="GO:0006888">
    <property type="term" value="P:endoplasmic reticulum to Golgi vesicle-mediated transport"/>
    <property type="evidence" value="ECO:0007669"/>
    <property type="project" value="UniProtKB-UniRule"/>
</dbReference>
<accession>A0AA88HFZ2</accession>
<gene>
    <name evidence="11" type="ORF">QYM36_013320</name>
</gene>
<evidence type="ECO:0000256" key="2">
    <source>
        <dbReference type="ARBA" id="ARBA00022448"/>
    </source>
</evidence>
<dbReference type="AlphaFoldDB" id="A0AA88HFZ2"/>
<evidence type="ECO:0000256" key="5">
    <source>
        <dbReference type="ARBA" id="ARBA00022927"/>
    </source>
</evidence>
<keyword evidence="6 9" id="KW-1133">Transmembrane helix</keyword>
<feature type="region of interest" description="Disordered" evidence="10">
    <location>
        <begin position="1"/>
        <end position="36"/>
    </location>
</feature>
<evidence type="ECO:0000256" key="8">
    <source>
        <dbReference type="ARBA" id="ARBA00023136"/>
    </source>
</evidence>
<evidence type="ECO:0000256" key="7">
    <source>
        <dbReference type="ARBA" id="ARBA00023034"/>
    </source>
</evidence>
<evidence type="ECO:0000256" key="3">
    <source>
        <dbReference type="ARBA" id="ARBA00022692"/>
    </source>
</evidence>
<feature type="transmembrane region" description="Helical" evidence="9">
    <location>
        <begin position="250"/>
        <end position="269"/>
    </location>
</feature>
<keyword evidence="2 9" id="KW-0813">Transport</keyword>
<reference evidence="11" key="1">
    <citation type="submission" date="2023-07" db="EMBL/GenBank/DDBJ databases">
        <title>Chromosome-level genome assembly of Artemia franciscana.</title>
        <authorList>
            <person name="Jo E."/>
        </authorList>
    </citation>
    <scope>NUCLEOTIDE SEQUENCE</scope>
    <source>
        <tissue evidence="11">Whole body</tissue>
    </source>
</reference>
<feature type="transmembrane region" description="Helical" evidence="9">
    <location>
        <begin position="312"/>
        <end position="329"/>
    </location>
</feature>
<keyword evidence="5 9" id="KW-0653">Protein transport</keyword>
<dbReference type="GO" id="GO:0030134">
    <property type="term" value="C:COPII-coated ER to Golgi transport vesicle"/>
    <property type="evidence" value="ECO:0007669"/>
    <property type="project" value="TreeGrafter"/>
</dbReference>
<protein>
    <recommendedName>
        <fullName evidence="9">Protein YIF1</fullName>
    </recommendedName>
</protein>
<keyword evidence="4 9" id="KW-0256">Endoplasmic reticulum</keyword>
<evidence type="ECO:0000313" key="11">
    <source>
        <dbReference type="EMBL" id="KAK2709609.1"/>
    </source>
</evidence>
<evidence type="ECO:0000256" key="10">
    <source>
        <dbReference type="SAM" id="MobiDB-lite"/>
    </source>
</evidence>
<comment type="subcellular location">
    <subcellularLocation>
        <location evidence="9">Endoplasmic reticulum membrane</location>
        <topology evidence="9">Multi-pass membrane protein</topology>
    </subcellularLocation>
    <subcellularLocation>
        <location evidence="9">Golgi apparatus membrane</location>
        <topology evidence="9">Multi-pass membrane protein</topology>
    </subcellularLocation>
</comment>
<evidence type="ECO:0000256" key="6">
    <source>
        <dbReference type="ARBA" id="ARBA00022989"/>
    </source>
</evidence>
<name>A0AA88HFZ2_ARTSF</name>
<organism evidence="11 12">
    <name type="scientific">Artemia franciscana</name>
    <name type="common">Brine shrimp</name>
    <name type="synonym">Artemia sanfranciscana</name>
    <dbReference type="NCBI Taxonomy" id="6661"/>
    <lineage>
        <taxon>Eukaryota</taxon>
        <taxon>Metazoa</taxon>
        <taxon>Ecdysozoa</taxon>
        <taxon>Arthropoda</taxon>
        <taxon>Crustacea</taxon>
        <taxon>Branchiopoda</taxon>
        <taxon>Anostraca</taxon>
        <taxon>Artemiidae</taxon>
        <taxon>Artemia</taxon>
    </lineage>
</organism>
<evidence type="ECO:0000313" key="12">
    <source>
        <dbReference type="Proteomes" id="UP001187531"/>
    </source>
</evidence>
<keyword evidence="12" id="KW-1185">Reference proteome</keyword>
<keyword evidence="8 9" id="KW-0472">Membrane</keyword>
<feature type="transmembrane region" description="Helical" evidence="9">
    <location>
        <begin position="275"/>
        <end position="291"/>
    </location>
</feature>
<dbReference type="GO" id="GO:0015031">
    <property type="term" value="P:protein transport"/>
    <property type="evidence" value="ECO:0007669"/>
    <property type="project" value="UniProtKB-KW"/>
</dbReference>
<proteinExistence type="inferred from homology"/>
<keyword evidence="7 9" id="KW-0333">Golgi apparatus</keyword>
<keyword evidence="3 9" id="KW-0812">Transmembrane</keyword>
<feature type="compositionally biased region" description="Basic residues" evidence="10">
    <location>
        <begin position="1"/>
        <end position="12"/>
    </location>
</feature>
<comment type="caution">
    <text evidence="11">The sequence shown here is derived from an EMBL/GenBank/DDBJ whole genome shotgun (WGS) entry which is preliminary data.</text>
</comment>
<dbReference type="EMBL" id="JAVRJZ010000017">
    <property type="protein sequence ID" value="KAK2709609.1"/>
    <property type="molecule type" value="Genomic_DNA"/>
</dbReference>
<feature type="transmembrane region" description="Helical" evidence="9">
    <location>
        <begin position="184"/>
        <end position="201"/>
    </location>
</feature>
<evidence type="ECO:0000256" key="4">
    <source>
        <dbReference type="ARBA" id="ARBA00022824"/>
    </source>
</evidence>
<dbReference type="InterPro" id="IPR005578">
    <property type="entry name" value="Yif1_fam"/>
</dbReference>
<dbReference type="Proteomes" id="UP001187531">
    <property type="component" value="Unassembled WGS sequence"/>
</dbReference>
<comment type="function">
    <text evidence="9">Has a role in transport between endoplasmic reticulum and Golgi.</text>
</comment>
<sequence length="344" mass="38759">MNRASRKPKRNRPGPEDTTSYMYPPEQMYSMPQQGYGQEQYPGFEPMIHPEYSQGVPVQPASIDPHQPTFVPQVPQNQSAAYYPTAPSDVASINVPNPLFQPAAASMAMQFGEVIVGQGKQALDREIGRYISTESLKYYFAVDTGYVINKLRILTLPYIHTDWTLKYSTDEPVQPRDDVNAPDLYIPLMAYITFIVLSGIAQGAQNKFTPEALGIEASSKLAWLTVEVLVILLTLYTISMPTSLKTLDIISFCGYKYVGMIAILLASFVFSSSGYTIAWIFYSASLMFFLVRSLKGRVQLHDDRSYGTKRSIYLLLFMAGIQPLLMWWMTRHLAVQFQFASPSE</sequence>
<dbReference type="PANTHER" id="PTHR14083">
    <property type="entry name" value="YIP1 INTERACTING FACTOR HOMOLOG YIF1 PROTEIN"/>
    <property type="match status" value="1"/>
</dbReference>
<comment type="similarity">
    <text evidence="1 9">Belongs to the YIF1 family.</text>
</comment>
<dbReference type="GO" id="GO:0000139">
    <property type="term" value="C:Golgi membrane"/>
    <property type="evidence" value="ECO:0007669"/>
    <property type="project" value="UniProtKB-SubCell"/>
</dbReference>
<evidence type="ECO:0000256" key="9">
    <source>
        <dbReference type="RuleBase" id="RU368073"/>
    </source>
</evidence>
<dbReference type="GO" id="GO:0005793">
    <property type="term" value="C:endoplasmic reticulum-Golgi intermediate compartment"/>
    <property type="evidence" value="ECO:0007669"/>
    <property type="project" value="UniProtKB-UniRule"/>
</dbReference>